<proteinExistence type="predicted"/>
<protein>
    <submittedName>
        <fullName evidence="1">Uncharacterized protein</fullName>
    </submittedName>
</protein>
<evidence type="ECO:0000313" key="2">
    <source>
        <dbReference type="Proteomes" id="UP001283361"/>
    </source>
</evidence>
<dbReference type="AlphaFoldDB" id="A0AAE0XTC1"/>
<accession>A0AAE0XTC1</accession>
<organism evidence="1 2">
    <name type="scientific">Elysia crispata</name>
    <name type="common">lettuce slug</name>
    <dbReference type="NCBI Taxonomy" id="231223"/>
    <lineage>
        <taxon>Eukaryota</taxon>
        <taxon>Metazoa</taxon>
        <taxon>Spiralia</taxon>
        <taxon>Lophotrochozoa</taxon>
        <taxon>Mollusca</taxon>
        <taxon>Gastropoda</taxon>
        <taxon>Heterobranchia</taxon>
        <taxon>Euthyneura</taxon>
        <taxon>Panpulmonata</taxon>
        <taxon>Sacoglossa</taxon>
        <taxon>Placobranchoidea</taxon>
        <taxon>Plakobranchidae</taxon>
        <taxon>Elysia</taxon>
    </lineage>
</organism>
<gene>
    <name evidence="1" type="ORF">RRG08_023655</name>
</gene>
<name>A0AAE0XTC1_9GAST</name>
<reference evidence="1" key="1">
    <citation type="journal article" date="2023" name="G3 (Bethesda)">
        <title>A reference genome for the long-term kleptoplast-retaining sea slug Elysia crispata morphotype clarki.</title>
        <authorList>
            <person name="Eastman K.E."/>
            <person name="Pendleton A.L."/>
            <person name="Shaikh M.A."/>
            <person name="Suttiyut T."/>
            <person name="Ogas R."/>
            <person name="Tomko P."/>
            <person name="Gavelis G."/>
            <person name="Widhalm J.R."/>
            <person name="Wisecaver J.H."/>
        </authorList>
    </citation>
    <scope>NUCLEOTIDE SEQUENCE</scope>
    <source>
        <strain evidence="1">ECLA1</strain>
    </source>
</reference>
<keyword evidence="2" id="KW-1185">Reference proteome</keyword>
<evidence type="ECO:0000313" key="1">
    <source>
        <dbReference type="EMBL" id="KAK3708253.1"/>
    </source>
</evidence>
<comment type="caution">
    <text evidence="1">The sequence shown here is derived from an EMBL/GenBank/DDBJ whole genome shotgun (WGS) entry which is preliminary data.</text>
</comment>
<dbReference type="EMBL" id="JAWDGP010007701">
    <property type="protein sequence ID" value="KAK3708253.1"/>
    <property type="molecule type" value="Genomic_DNA"/>
</dbReference>
<dbReference type="Proteomes" id="UP001283361">
    <property type="component" value="Unassembled WGS sequence"/>
</dbReference>
<sequence length="70" mass="7878">MIRAAGRFQVSDTQHRYREDHLPSHFARAARMEPETLPSLSLNKTGSKGSFKSYFGISTPENVLSSDDHI</sequence>